<dbReference type="EMBL" id="CAADIW010000022">
    <property type="protein sequence ID" value="VFS27728.1"/>
    <property type="molecule type" value="Genomic_DNA"/>
</dbReference>
<sequence length="81" mass="8871">MPGVSATVVDKHPGGSVGVFGVGRNLVFNLDIAVFAELAKRAQTHRHAHQPLPEIELMRVLVEAARRRPSPFQVARQPPEL</sequence>
<reference evidence="1 2" key="1">
    <citation type="submission" date="2019-03" db="EMBL/GenBank/DDBJ databases">
        <authorList>
            <consortium name="Pathogen Informatics"/>
        </authorList>
    </citation>
    <scope>NUCLEOTIDE SEQUENCE [LARGE SCALE GENOMIC DNA]</scope>
    <source>
        <strain evidence="1 2">NCTC12126</strain>
    </source>
</reference>
<protein>
    <submittedName>
        <fullName evidence="1">Uncharacterized protein</fullName>
    </submittedName>
</protein>
<evidence type="ECO:0000313" key="1">
    <source>
        <dbReference type="EMBL" id="VFS27728.1"/>
    </source>
</evidence>
<dbReference type="Proteomes" id="UP000351155">
    <property type="component" value="Unassembled WGS sequence"/>
</dbReference>
<organism evidence="1 2">
    <name type="scientific">Enterobacter cancerogenus</name>
    <dbReference type="NCBI Taxonomy" id="69218"/>
    <lineage>
        <taxon>Bacteria</taxon>
        <taxon>Pseudomonadati</taxon>
        <taxon>Pseudomonadota</taxon>
        <taxon>Gammaproteobacteria</taxon>
        <taxon>Enterobacterales</taxon>
        <taxon>Enterobacteriaceae</taxon>
        <taxon>Enterobacter</taxon>
        <taxon>Enterobacter cloacae complex</taxon>
    </lineage>
</organism>
<accession>A0A484XV98</accession>
<evidence type="ECO:0000313" key="2">
    <source>
        <dbReference type="Proteomes" id="UP000351155"/>
    </source>
</evidence>
<name>A0A484XV98_9ENTR</name>
<gene>
    <name evidence="1" type="ORF">NCTC12126_02828</name>
</gene>
<proteinExistence type="predicted"/>
<dbReference type="AlphaFoldDB" id="A0A484XV98"/>